<gene>
    <name evidence="5" type="ORF">JG687_00017433</name>
</gene>
<proteinExistence type="inferred from homology"/>
<accession>A0A8T1TPD5</accession>
<sequence>MASRRHDWANVVVWIDNSALEPAKILGVSLSKSTDHNSTGTTTLRALLCWFPIRHIWVLPPDYQDLIMWEQLTEEARVALNATDFGKSKVPFNDDNFENTLEKAWPF</sequence>
<dbReference type="EMBL" id="JAENGZ010002026">
    <property type="protein sequence ID" value="KAG6945192.1"/>
    <property type="molecule type" value="Genomic_DNA"/>
</dbReference>
<dbReference type="InterPro" id="IPR008701">
    <property type="entry name" value="NPP1"/>
</dbReference>
<reference evidence="5" key="1">
    <citation type="submission" date="2021-01" db="EMBL/GenBank/DDBJ databases">
        <title>Phytophthora aleatoria, a newly-described species from Pinus radiata is distinct from Phytophthora cactorum isolates based on comparative genomics.</title>
        <authorList>
            <person name="Mcdougal R."/>
            <person name="Panda P."/>
            <person name="Williams N."/>
            <person name="Studholme D.J."/>
        </authorList>
    </citation>
    <scope>NUCLEOTIDE SEQUENCE</scope>
    <source>
        <strain evidence="5">NZFS 3830</strain>
    </source>
</reference>
<keyword evidence="3" id="KW-0964">Secreted</keyword>
<dbReference type="PANTHER" id="PTHR33657">
    <property type="entry name" value="DOMAIN PROTEIN, PUTATIVE (AFU_ORTHOLOGUE AFUA_5G00600)-RELATED"/>
    <property type="match status" value="1"/>
</dbReference>
<dbReference type="AlphaFoldDB" id="A0A8T1TPD5"/>
<dbReference type="Pfam" id="PF05630">
    <property type="entry name" value="NPP1"/>
    <property type="match status" value="1"/>
</dbReference>
<evidence type="ECO:0008006" key="7">
    <source>
        <dbReference type="Google" id="ProtNLM"/>
    </source>
</evidence>
<evidence type="ECO:0000313" key="5">
    <source>
        <dbReference type="EMBL" id="KAG6945192.1"/>
    </source>
</evidence>
<comment type="caution">
    <text evidence="5">The sequence shown here is derived from an EMBL/GenBank/DDBJ whole genome shotgun (WGS) entry which is preliminary data.</text>
</comment>
<dbReference type="Proteomes" id="UP000688947">
    <property type="component" value="Unassembled WGS sequence"/>
</dbReference>
<evidence type="ECO:0000256" key="4">
    <source>
        <dbReference type="ARBA" id="ARBA00023026"/>
    </source>
</evidence>
<comment type="subcellular location">
    <subcellularLocation>
        <location evidence="1">Secreted</location>
    </subcellularLocation>
</comment>
<evidence type="ECO:0000256" key="1">
    <source>
        <dbReference type="ARBA" id="ARBA00004613"/>
    </source>
</evidence>
<name>A0A8T1TPD5_9STRA</name>
<evidence type="ECO:0000313" key="6">
    <source>
        <dbReference type="Proteomes" id="UP000688947"/>
    </source>
</evidence>
<protein>
    <recommendedName>
        <fullName evidence="7">Necrosis inducing protein</fullName>
    </recommendedName>
</protein>
<keyword evidence="4" id="KW-0843">Virulence</keyword>
<dbReference type="OrthoDB" id="89086at2759"/>
<evidence type="ECO:0000256" key="3">
    <source>
        <dbReference type="ARBA" id="ARBA00022525"/>
    </source>
</evidence>
<dbReference type="GO" id="GO:0005576">
    <property type="term" value="C:extracellular region"/>
    <property type="evidence" value="ECO:0007669"/>
    <property type="project" value="UniProtKB-SubCell"/>
</dbReference>
<evidence type="ECO:0000256" key="2">
    <source>
        <dbReference type="ARBA" id="ARBA00009520"/>
    </source>
</evidence>
<organism evidence="5 6">
    <name type="scientific">Phytophthora cactorum</name>
    <dbReference type="NCBI Taxonomy" id="29920"/>
    <lineage>
        <taxon>Eukaryota</taxon>
        <taxon>Sar</taxon>
        <taxon>Stramenopiles</taxon>
        <taxon>Oomycota</taxon>
        <taxon>Peronosporomycetes</taxon>
        <taxon>Peronosporales</taxon>
        <taxon>Peronosporaceae</taxon>
        <taxon>Phytophthora</taxon>
    </lineage>
</organism>
<dbReference type="VEuPathDB" id="FungiDB:PC110_g21382"/>
<comment type="similarity">
    <text evidence="2">Belongs to the Necrosis inducing protein (NPP1) family.</text>
</comment>
<dbReference type="PANTHER" id="PTHR33657:SF8">
    <property type="entry name" value="DOMAIN PROTEIN, PUTATIVE (AFU_ORTHOLOGUE AFUA_5G00600)-RELATED"/>
    <property type="match status" value="1"/>
</dbReference>